<name>A0A8S1HBS2_9PELO</name>
<keyword evidence="1" id="KW-0812">Transmembrane</keyword>
<evidence type="ECO:0000313" key="3">
    <source>
        <dbReference type="Proteomes" id="UP000835052"/>
    </source>
</evidence>
<dbReference type="AlphaFoldDB" id="A0A8S1HBS2"/>
<evidence type="ECO:0000256" key="1">
    <source>
        <dbReference type="SAM" id="Phobius"/>
    </source>
</evidence>
<accession>A0A8S1HBS2</accession>
<feature type="transmembrane region" description="Helical" evidence="1">
    <location>
        <begin position="6"/>
        <end position="29"/>
    </location>
</feature>
<keyword evidence="1" id="KW-0472">Membrane</keyword>
<proteinExistence type="predicted"/>
<organism evidence="2 3">
    <name type="scientific">Caenorhabditis auriculariae</name>
    <dbReference type="NCBI Taxonomy" id="2777116"/>
    <lineage>
        <taxon>Eukaryota</taxon>
        <taxon>Metazoa</taxon>
        <taxon>Ecdysozoa</taxon>
        <taxon>Nematoda</taxon>
        <taxon>Chromadorea</taxon>
        <taxon>Rhabditida</taxon>
        <taxon>Rhabditina</taxon>
        <taxon>Rhabditomorpha</taxon>
        <taxon>Rhabditoidea</taxon>
        <taxon>Rhabditidae</taxon>
        <taxon>Peloderinae</taxon>
        <taxon>Caenorhabditis</taxon>
    </lineage>
</organism>
<evidence type="ECO:0000313" key="2">
    <source>
        <dbReference type="EMBL" id="CAD6192747.1"/>
    </source>
</evidence>
<gene>
    <name evidence="2" type="ORF">CAUJ_LOCUS8666</name>
</gene>
<reference evidence="2" key="1">
    <citation type="submission" date="2020-10" db="EMBL/GenBank/DDBJ databases">
        <authorList>
            <person name="Kikuchi T."/>
        </authorList>
    </citation>
    <scope>NUCLEOTIDE SEQUENCE</scope>
    <source>
        <strain evidence="2">NKZ352</strain>
    </source>
</reference>
<dbReference type="EMBL" id="CAJGYM010000029">
    <property type="protein sequence ID" value="CAD6192747.1"/>
    <property type="molecule type" value="Genomic_DNA"/>
</dbReference>
<sequence length="70" mass="7808">MWNDGYVAVSIFLGTVSIIITIFVILFNFRLCHIISDTRNSQTLSNTRKILSRGRSAVSNGMVRLGSSKM</sequence>
<keyword evidence="1" id="KW-1133">Transmembrane helix</keyword>
<comment type="caution">
    <text evidence="2">The sequence shown here is derived from an EMBL/GenBank/DDBJ whole genome shotgun (WGS) entry which is preliminary data.</text>
</comment>
<keyword evidence="3" id="KW-1185">Reference proteome</keyword>
<dbReference type="Proteomes" id="UP000835052">
    <property type="component" value="Unassembled WGS sequence"/>
</dbReference>
<protein>
    <submittedName>
        <fullName evidence="2">Uncharacterized protein</fullName>
    </submittedName>
</protein>